<dbReference type="PANTHER" id="PTHR33067">
    <property type="entry name" value="RNA-DIRECTED DNA POLYMERASE-RELATED"/>
    <property type="match status" value="1"/>
</dbReference>
<proteinExistence type="predicted"/>
<reference evidence="1" key="2">
    <citation type="submission" date="2022-01" db="EMBL/GenBank/DDBJ databases">
        <authorList>
            <person name="Yamashiro T."/>
            <person name="Shiraishi A."/>
            <person name="Satake H."/>
            <person name="Nakayama K."/>
        </authorList>
    </citation>
    <scope>NUCLEOTIDE SEQUENCE</scope>
</reference>
<dbReference type="Proteomes" id="UP001151760">
    <property type="component" value="Unassembled WGS sequence"/>
</dbReference>
<dbReference type="InterPro" id="IPR021109">
    <property type="entry name" value="Peptidase_aspartic_dom_sf"/>
</dbReference>
<dbReference type="Gene3D" id="2.40.70.10">
    <property type="entry name" value="Acid Proteases"/>
    <property type="match status" value="1"/>
</dbReference>
<protein>
    <submittedName>
        <fullName evidence="1">Reverse transcriptase domain-containing protein</fullName>
    </submittedName>
</protein>
<dbReference type="PANTHER" id="PTHR33067:SF35">
    <property type="entry name" value="ASPARTIC PEPTIDASE DDI1-TYPE DOMAIN-CONTAINING PROTEIN"/>
    <property type="match status" value="1"/>
</dbReference>
<dbReference type="CDD" id="cd00303">
    <property type="entry name" value="retropepsin_like"/>
    <property type="match status" value="1"/>
</dbReference>
<dbReference type="GO" id="GO:0003964">
    <property type="term" value="F:RNA-directed DNA polymerase activity"/>
    <property type="evidence" value="ECO:0007669"/>
    <property type="project" value="UniProtKB-KW"/>
</dbReference>
<comment type="caution">
    <text evidence="1">The sequence shown here is derived from an EMBL/GenBank/DDBJ whole genome shotgun (WGS) entry which is preliminary data.</text>
</comment>
<keyword evidence="1" id="KW-0548">Nucleotidyltransferase</keyword>
<evidence type="ECO:0000313" key="2">
    <source>
        <dbReference type="Proteomes" id="UP001151760"/>
    </source>
</evidence>
<name>A0ABQ5J9J4_9ASTR</name>
<keyword evidence="1" id="KW-0695">RNA-directed DNA polymerase</keyword>
<keyword evidence="1" id="KW-0808">Transferase</keyword>
<evidence type="ECO:0000313" key="1">
    <source>
        <dbReference type="EMBL" id="GJU08133.1"/>
    </source>
</evidence>
<keyword evidence="2" id="KW-1185">Reference proteome</keyword>
<organism evidence="1 2">
    <name type="scientific">Tanacetum coccineum</name>
    <dbReference type="NCBI Taxonomy" id="301880"/>
    <lineage>
        <taxon>Eukaryota</taxon>
        <taxon>Viridiplantae</taxon>
        <taxon>Streptophyta</taxon>
        <taxon>Embryophyta</taxon>
        <taxon>Tracheophyta</taxon>
        <taxon>Spermatophyta</taxon>
        <taxon>Magnoliopsida</taxon>
        <taxon>eudicotyledons</taxon>
        <taxon>Gunneridae</taxon>
        <taxon>Pentapetalae</taxon>
        <taxon>asterids</taxon>
        <taxon>campanulids</taxon>
        <taxon>Asterales</taxon>
        <taxon>Asteraceae</taxon>
        <taxon>Asteroideae</taxon>
        <taxon>Anthemideae</taxon>
        <taxon>Anthemidinae</taxon>
        <taxon>Tanacetum</taxon>
    </lineage>
</organism>
<dbReference type="EMBL" id="BQNB010021603">
    <property type="protein sequence ID" value="GJU08133.1"/>
    <property type="molecule type" value="Genomic_DNA"/>
</dbReference>
<sequence>MADHSQKWHDGSSIRNRNSSSNTKGIIAIECPLTEEVKSIEEVKYGKFGRSSPFNNGAKYYVGPLGLNFYAMADLGASISVMLKFMFEHLKLANLKKTAMLVEMVDMTKKTPIGIVENVLVKIDKFLFPSDFVDIDMLNTRNETMILGIPFLATIHAEIDVFNKEISLGIGDDRVTFDMDKKIHNFTTLIGNVYMVWPTCAPTKKLCNEGNKIYGMDEQGVLKYWYGDTQGSDLIWDSRYAEWCSENSRHIDVSETVKKTLLKSWLIDCSREELVKDPQSRSFDDYKWMFNLEIDQLADEYELGIGKKGHILDDIWENCKKVQGDNTYWWHDHGLEENERQERGVDIEEYDPPEVHVETFEQQNGIRGHINSYSCGKNVSV</sequence>
<accession>A0ABQ5J9J4</accession>
<reference evidence="1" key="1">
    <citation type="journal article" date="2022" name="Int. J. Mol. Sci.">
        <title>Draft Genome of Tanacetum Coccineum: Genomic Comparison of Closely Related Tanacetum-Family Plants.</title>
        <authorList>
            <person name="Yamashiro T."/>
            <person name="Shiraishi A."/>
            <person name="Nakayama K."/>
            <person name="Satake H."/>
        </authorList>
    </citation>
    <scope>NUCLEOTIDE SEQUENCE</scope>
</reference>
<gene>
    <name evidence="1" type="ORF">Tco_1124563</name>
</gene>